<dbReference type="GO" id="GO:0016020">
    <property type="term" value="C:membrane"/>
    <property type="evidence" value="ECO:0007669"/>
    <property type="project" value="TreeGrafter"/>
</dbReference>
<dbReference type="GO" id="GO:0005576">
    <property type="term" value="C:extracellular region"/>
    <property type="evidence" value="ECO:0007669"/>
    <property type="project" value="InterPro"/>
</dbReference>
<evidence type="ECO:0000256" key="1">
    <source>
        <dbReference type="ARBA" id="ARBA00010090"/>
    </source>
</evidence>
<dbReference type="Proteomes" id="UP001187415">
    <property type="component" value="Unassembled WGS sequence"/>
</dbReference>
<dbReference type="Pfam" id="PF05461">
    <property type="entry name" value="ApoL"/>
    <property type="match status" value="1"/>
</dbReference>
<dbReference type="InterPro" id="IPR008405">
    <property type="entry name" value="ApoL"/>
</dbReference>
<sequence>MLELVSDHAVMSQQFHVTSSSRTLGLTRAGVVLLYGLSSFTPSGSAAPPHHVTSDTEVKDGAERKLQSERARYHTSHSQTDSFIQVFDNSEDRMRQIAAEIQKLADDVKQMHTGTNGYRAVGGVMFTLGLVAVPFTGGMSLALAGATATLGGVTVVGTNVKKMLRENHSAKTVDELGKEFMKIVEPMKNDLELIKTTCEKLENKSAEVQAEHTLSDMEEFQRILTRVSELGKKSEEALIVAVIVMNVIHDLISVMMSIFRVTATPEVDQKLTDSIIQSADQSLKTVDEFERMKAELREFTGN</sequence>
<dbReference type="GO" id="GO:0042157">
    <property type="term" value="P:lipoprotein metabolic process"/>
    <property type="evidence" value="ECO:0007669"/>
    <property type="project" value="InterPro"/>
</dbReference>
<dbReference type="GO" id="GO:0008289">
    <property type="term" value="F:lipid binding"/>
    <property type="evidence" value="ECO:0007669"/>
    <property type="project" value="InterPro"/>
</dbReference>
<evidence type="ECO:0000256" key="2">
    <source>
        <dbReference type="SAM" id="Phobius"/>
    </source>
</evidence>
<keyword evidence="4" id="KW-1185">Reference proteome</keyword>
<comment type="similarity">
    <text evidence="1">Belongs to the apolipoprotein L family.</text>
</comment>
<evidence type="ECO:0000313" key="4">
    <source>
        <dbReference type="Proteomes" id="UP001187415"/>
    </source>
</evidence>
<dbReference type="AlphaFoldDB" id="A0AA88NSA6"/>
<reference evidence="3" key="1">
    <citation type="submission" date="2023-07" db="EMBL/GenBank/DDBJ databases">
        <title>Chromosome-level Genome Assembly of Striped Snakehead (Channa striata).</title>
        <authorList>
            <person name="Liu H."/>
        </authorList>
    </citation>
    <scope>NUCLEOTIDE SEQUENCE</scope>
    <source>
        <strain evidence="3">Gz</strain>
        <tissue evidence="3">Muscle</tissue>
    </source>
</reference>
<proteinExistence type="inferred from homology"/>
<accession>A0AA88NSA6</accession>
<gene>
    <name evidence="3" type="ORF">Q5P01_003083</name>
</gene>
<comment type="caution">
    <text evidence="3">The sequence shown here is derived from an EMBL/GenBank/DDBJ whole genome shotgun (WGS) entry which is preliminary data.</text>
</comment>
<organism evidence="3 4">
    <name type="scientific">Channa striata</name>
    <name type="common">Snakehead murrel</name>
    <name type="synonym">Ophicephalus striatus</name>
    <dbReference type="NCBI Taxonomy" id="64152"/>
    <lineage>
        <taxon>Eukaryota</taxon>
        <taxon>Metazoa</taxon>
        <taxon>Chordata</taxon>
        <taxon>Craniata</taxon>
        <taxon>Vertebrata</taxon>
        <taxon>Euteleostomi</taxon>
        <taxon>Actinopterygii</taxon>
        <taxon>Neopterygii</taxon>
        <taxon>Teleostei</taxon>
        <taxon>Neoteleostei</taxon>
        <taxon>Acanthomorphata</taxon>
        <taxon>Anabantaria</taxon>
        <taxon>Anabantiformes</taxon>
        <taxon>Channoidei</taxon>
        <taxon>Channidae</taxon>
        <taxon>Channa</taxon>
    </lineage>
</organism>
<dbReference type="PANTHER" id="PTHR14096">
    <property type="entry name" value="APOLIPOPROTEIN L"/>
    <property type="match status" value="1"/>
</dbReference>
<feature type="transmembrane region" description="Helical" evidence="2">
    <location>
        <begin position="141"/>
        <end position="160"/>
    </location>
</feature>
<keyword evidence="2" id="KW-0812">Transmembrane</keyword>
<protein>
    <submittedName>
        <fullName evidence="3">Uncharacterized protein</fullName>
    </submittedName>
</protein>
<keyword evidence="2" id="KW-0472">Membrane</keyword>
<keyword evidence="2" id="KW-1133">Transmembrane helix</keyword>
<evidence type="ECO:0000313" key="3">
    <source>
        <dbReference type="EMBL" id="KAK2863550.1"/>
    </source>
</evidence>
<dbReference type="PANTHER" id="PTHR14096:SF28">
    <property type="entry name" value="APOLIPOPROTEIN L, 1-RELATED"/>
    <property type="match status" value="1"/>
</dbReference>
<dbReference type="GO" id="GO:0006869">
    <property type="term" value="P:lipid transport"/>
    <property type="evidence" value="ECO:0007669"/>
    <property type="project" value="InterPro"/>
</dbReference>
<dbReference type="EMBL" id="JAUPFM010000001">
    <property type="protein sequence ID" value="KAK2863550.1"/>
    <property type="molecule type" value="Genomic_DNA"/>
</dbReference>
<name>A0AA88NSA6_CHASR</name>